<dbReference type="WBParaSite" id="SCUD_0001010101-mRNA-1">
    <property type="protein sequence ID" value="SCUD_0001010101-mRNA-1"/>
    <property type="gene ID" value="SCUD_0001010101"/>
</dbReference>
<name>A0A183K530_9TREM</name>
<accession>A0A183K530</accession>
<sequence>MCNIERNRLYLYHCRSFGRCKKSSTYLGNIIDEYGESDTDVKAPIGKGRASIFTTEEYLELYTTVCQPTPRSELSIKMSRQFYCMGQKPGELRKPSSRRYKCLLTVVYAKYFGSVDQTLSATTYCKREQNRSQWRKKSGESAGSG</sequence>
<reference evidence="1 2" key="2">
    <citation type="submission" date="2018-11" db="EMBL/GenBank/DDBJ databases">
        <authorList>
            <consortium name="Pathogen Informatics"/>
        </authorList>
    </citation>
    <scope>NUCLEOTIDE SEQUENCE [LARGE SCALE GENOMIC DNA]</scope>
    <source>
        <strain evidence="1">Dakar</strain>
        <strain evidence="2">Dakar, Senegal</strain>
    </source>
</reference>
<organism evidence="3">
    <name type="scientific">Schistosoma curassoni</name>
    <dbReference type="NCBI Taxonomy" id="6186"/>
    <lineage>
        <taxon>Eukaryota</taxon>
        <taxon>Metazoa</taxon>
        <taxon>Spiralia</taxon>
        <taxon>Lophotrochozoa</taxon>
        <taxon>Platyhelminthes</taxon>
        <taxon>Trematoda</taxon>
        <taxon>Digenea</taxon>
        <taxon>Strigeidida</taxon>
        <taxon>Schistosomatoidea</taxon>
        <taxon>Schistosomatidae</taxon>
        <taxon>Schistosoma</taxon>
    </lineage>
</organism>
<protein>
    <submittedName>
        <fullName evidence="3">DUF3504 domain-containing protein</fullName>
    </submittedName>
</protein>
<reference evidence="3" key="1">
    <citation type="submission" date="2016-06" db="UniProtKB">
        <authorList>
            <consortium name="WormBaseParasite"/>
        </authorList>
    </citation>
    <scope>IDENTIFICATION</scope>
</reference>
<dbReference type="Proteomes" id="UP000279833">
    <property type="component" value="Unassembled WGS sequence"/>
</dbReference>
<keyword evidence="2" id="KW-1185">Reference proteome</keyword>
<gene>
    <name evidence="1" type="ORF">SCUD_LOCUS10101</name>
</gene>
<dbReference type="AlphaFoldDB" id="A0A183K530"/>
<dbReference type="EMBL" id="UZAK01033585">
    <property type="protein sequence ID" value="VDP38435.1"/>
    <property type="molecule type" value="Genomic_DNA"/>
</dbReference>
<evidence type="ECO:0000313" key="3">
    <source>
        <dbReference type="WBParaSite" id="SCUD_0001010101-mRNA-1"/>
    </source>
</evidence>
<proteinExistence type="predicted"/>
<evidence type="ECO:0000313" key="2">
    <source>
        <dbReference type="Proteomes" id="UP000279833"/>
    </source>
</evidence>
<evidence type="ECO:0000313" key="1">
    <source>
        <dbReference type="EMBL" id="VDP38435.1"/>
    </source>
</evidence>